<dbReference type="RefSeq" id="WP_149458913.1">
    <property type="nucleotide sequence ID" value="NZ_SCWC02000003.1"/>
</dbReference>
<keyword evidence="5 6" id="KW-0472">Membrane</keyword>
<name>A0ABQ6R8R1_9STAP</name>
<gene>
    <name evidence="8" type="ORF">ERX35_005410</name>
</gene>
<accession>A0ABQ6R8R1</accession>
<dbReference type="Proteomes" id="UP000295735">
    <property type="component" value="Unassembled WGS sequence"/>
</dbReference>
<evidence type="ECO:0000256" key="2">
    <source>
        <dbReference type="ARBA" id="ARBA00022475"/>
    </source>
</evidence>
<dbReference type="Pfam" id="PF12698">
    <property type="entry name" value="ABC2_membrane_3"/>
    <property type="match status" value="1"/>
</dbReference>
<dbReference type="PANTHER" id="PTHR30294:SF29">
    <property type="entry name" value="MULTIDRUG ABC TRANSPORTER PERMEASE YBHS-RELATED"/>
    <property type="match status" value="1"/>
</dbReference>
<keyword evidence="2" id="KW-1003">Cell membrane</keyword>
<feature type="transmembrane region" description="Helical" evidence="6">
    <location>
        <begin position="337"/>
        <end position="355"/>
    </location>
</feature>
<evidence type="ECO:0000313" key="8">
    <source>
        <dbReference type="EMBL" id="KAA1039518.1"/>
    </source>
</evidence>
<dbReference type="EMBL" id="SCWC02000003">
    <property type="protein sequence ID" value="KAA1039518.1"/>
    <property type="molecule type" value="Genomic_DNA"/>
</dbReference>
<keyword evidence="4 6" id="KW-1133">Transmembrane helix</keyword>
<reference evidence="8 9" key="1">
    <citation type="submission" date="2019-09" db="EMBL/GenBank/DDBJ databases">
        <authorList>
            <person name="Mazhar S."/>
            <person name="Altermann E."/>
            <person name="Hill C."/>
            <person name="Mcauliffe O."/>
        </authorList>
    </citation>
    <scope>NUCLEOTIDE SEQUENCE [LARGE SCALE GENOMIC DNA]</scope>
    <source>
        <strain evidence="8 9">ATCC 51831</strain>
    </source>
</reference>
<keyword evidence="3 6" id="KW-0812">Transmembrane</keyword>
<feature type="transmembrane region" description="Helical" evidence="6">
    <location>
        <begin position="232"/>
        <end position="257"/>
    </location>
</feature>
<proteinExistence type="predicted"/>
<evidence type="ECO:0000256" key="4">
    <source>
        <dbReference type="ARBA" id="ARBA00022989"/>
    </source>
</evidence>
<evidence type="ECO:0000259" key="7">
    <source>
        <dbReference type="Pfam" id="PF12698"/>
    </source>
</evidence>
<feature type="transmembrane region" description="Helical" evidence="6">
    <location>
        <begin position="277"/>
        <end position="300"/>
    </location>
</feature>
<evidence type="ECO:0000256" key="6">
    <source>
        <dbReference type="SAM" id="Phobius"/>
    </source>
</evidence>
<feature type="domain" description="ABC-2 type transporter transmembrane" evidence="7">
    <location>
        <begin position="19"/>
        <end position="386"/>
    </location>
</feature>
<feature type="transmembrane region" description="Helical" evidence="6">
    <location>
        <begin position="312"/>
        <end position="331"/>
    </location>
</feature>
<comment type="caution">
    <text evidence="8">The sequence shown here is derived from an EMBL/GenBank/DDBJ whole genome shotgun (WGS) entry which is preliminary data.</text>
</comment>
<feature type="transmembrane region" description="Helical" evidence="6">
    <location>
        <begin position="179"/>
        <end position="200"/>
    </location>
</feature>
<evidence type="ECO:0000256" key="1">
    <source>
        <dbReference type="ARBA" id="ARBA00004651"/>
    </source>
</evidence>
<dbReference type="InterPro" id="IPR013525">
    <property type="entry name" value="ABC2_TM"/>
</dbReference>
<evidence type="ECO:0000256" key="5">
    <source>
        <dbReference type="ARBA" id="ARBA00023136"/>
    </source>
</evidence>
<organism evidence="8 9">
    <name type="scientific">Macrococcus equipercicus</name>
    <dbReference type="NCBI Taxonomy" id="69967"/>
    <lineage>
        <taxon>Bacteria</taxon>
        <taxon>Bacillati</taxon>
        <taxon>Bacillota</taxon>
        <taxon>Bacilli</taxon>
        <taxon>Bacillales</taxon>
        <taxon>Staphylococcaceae</taxon>
        <taxon>Macrococcus</taxon>
    </lineage>
</organism>
<keyword evidence="9" id="KW-1185">Reference proteome</keyword>
<evidence type="ECO:0000313" key="9">
    <source>
        <dbReference type="Proteomes" id="UP000295735"/>
    </source>
</evidence>
<dbReference type="PANTHER" id="PTHR30294">
    <property type="entry name" value="MEMBRANE COMPONENT OF ABC TRANSPORTER YHHJ-RELATED"/>
    <property type="match status" value="1"/>
</dbReference>
<evidence type="ECO:0000256" key="3">
    <source>
        <dbReference type="ARBA" id="ARBA00022692"/>
    </source>
</evidence>
<sequence length="411" mass="45477">MNKFFPTFWLTYWKKLSSRSFIFTTVLLMAILLALSNADKIIAFFDKSENEVTAISSDDQALQHAFATAYKQTNKAMKIKELNFQEGKKGVEDETYKQLIELTRDRDQLKAKVFTKDSASDDTVAGVQATLTALQSSEAAKTLKLSPDDVQKLTAQADVKNEVLAADDSKTVKEDVKPLNIGIVYVGVFLIFFITINYGSQAATEIAMEKSSRVIEMIVTSISPVNHIMAKIAGIIAVALTQIAILVLTILACIYFFDLKESLADMGLKFTNDSSRIVIYAVIFLLLGLLINISISAIIGALTNRVEDIGQAVMPVTFMNIAAFYIVIFSLTNPDTTLVKVTSYIPFFTPMVMLLRTLSQETSDLQIIIGIIICLVTVILLLMLAARVYKGSVFSYGKGLIKNFRQALQMK</sequence>
<feature type="transmembrane region" description="Helical" evidence="6">
    <location>
        <begin position="367"/>
        <end position="389"/>
    </location>
</feature>
<comment type="subcellular location">
    <subcellularLocation>
        <location evidence="1">Cell membrane</location>
        <topology evidence="1">Multi-pass membrane protein</topology>
    </subcellularLocation>
</comment>
<protein>
    <submittedName>
        <fullName evidence="8">ABC transporter permease</fullName>
    </submittedName>
</protein>
<dbReference type="InterPro" id="IPR051449">
    <property type="entry name" value="ABC-2_transporter_component"/>
</dbReference>